<evidence type="ECO:0000313" key="1">
    <source>
        <dbReference type="EMBL" id="AMP09866.1"/>
    </source>
</evidence>
<gene>
    <name evidence="1" type="ORF">CAter282_2108</name>
</gene>
<reference evidence="1 2" key="1">
    <citation type="submission" date="2015-11" db="EMBL/GenBank/DDBJ databases">
        <title>Exploring the genomic traits of fungus-feeding bacterial genus Collimonas.</title>
        <authorList>
            <person name="Song C."/>
            <person name="Schmidt R."/>
            <person name="de Jager V."/>
            <person name="Krzyzanowska D."/>
            <person name="Jongedijk E."/>
            <person name="Cankar K."/>
            <person name="Beekwilder J."/>
            <person name="van Veen A."/>
            <person name="de Boer W."/>
            <person name="van Veen J.A."/>
            <person name="Garbeva P."/>
        </authorList>
    </citation>
    <scope>NUCLEOTIDE SEQUENCE [LARGE SCALE GENOMIC DNA]</scope>
    <source>
        <strain evidence="1 2">Ter282</strain>
    </source>
</reference>
<proteinExistence type="predicted"/>
<keyword evidence="2" id="KW-1185">Reference proteome</keyword>
<organism evidence="1 2">
    <name type="scientific">Collimonas arenae</name>
    <dbReference type="NCBI Taxonomy" id="279058"/>
    <lineage>
        <taxon>Bacteria</taxon>
        <taxon>Pseudomonadati</taxon>
        <taxon>Pseudomonadota</taxon>
        <taxon>Betaproteobacteria</taxon>
        <taxon>Burkholderiales</taxon>
        <taxon>Oxalobacteraceae</taxon>
        <taxon>Collimonas</taxon>
    </lineage>
</organism>
<dbReference type="PATRIC" id="fig|279058.17.peg.2259"/>
<dbReference type="Proteomes" id="UP000071778">
    <property type="component" value="Chromosome"/>
</dbReference>
<sequence>MTVENLQVVFNWLLSLRRKNNFLAELIKESDAWFVNPAKRPHLRPDLSWRFMRGPAKNRRCGFTVDKALHKRILCL</sequence>
<name>A0A127PRI8_9BURK</name>
<accession>A0A127PRI8</accession>
<protein>
    <submittedName>
        <fullName evidence="1">Uncharacterized protein</fullName>
    </submittedName>
</protein>
<evidence type="ECO:0000313" key="2">
    <source>
        <dbReference type="Proteomes" id="UP000071778"/>
    </source>
</evidence>
<dbReference type="EMBL" id="CP013235">
    <property type="protein sequence ID" value="AMP09866.1"/>
    <property type="molecule type" value="Genomic_DNA"/>
</dbReference>
<dbReference type="AlphaFoldDB" id="A0A127PRI8"/>